<dbReference type="InterPro" id="IPR014942">
    <property type="entry name" value="AbiEii"/>
</dbReference>
<dbReference type="Proteomes" id="UP001564408">
    <property type="component" value="Unassembled WGS sequence"/>
</dbReference>
<keyword evidence="1" id="KW-0808">Transferase</keyword>
<dbReference type="EMBL" id="JBDKXB010000007">
    <property type="protein sequence ID" value="MEY6432254.1"/>
    <property type="molecule type" value="Genomic_DNA"/>
</dbReference>
<dbReference type="GO" id="GO:0016740">
    <property type="term" value="F:transferase activity"/>
    <property type="evidence" value="ECO:0007669"/>
    <property type="project" value="UniProtKB-KW"/>
</dbReference>
<dbReference type="RefSeq" id="WP_369666644.1">
    <property type="nucleotide sequence ID" value="NZ_JBDKXB010000007.1"/>
</dbReference>
<comment type="caution">
    <text evidence="1">The sequence shown here is derived from an EMBL/GenBank/DDBJ whole genome shotgun (WGS) entry which is preliminary data.</text>
</comment>
<sequence length="72" mass="8205">MDARGDLLLPHRRHADAQGRHTSLSKVYRVIDRFSKDIDPTYDIRALVPDQPEFDATLETCAAIQDEVNRLA</sequence>
<proteinExistence type="predicted"/>
<gene>
    <name evidence="1" type="ORF">ABC977_07495</name>
</gene>
<protein>
    <submittedName>
        <fullName evidence="1">Nucleotidyl transferase AbiEii/AbiGii toxin family protein</fullName>
    </submittedName>
</protein>
<keyword evidence="2" id="KW-1185">Reference proteome</keyword>
<accession>A0ABV4BCM7</accession>
<organism evidence="1 2">
    <name type="scientific">Thioalkalicoccus limnaeus</name>
    <dbReference type="NCBI Taxonomy" id="120681"/>
    <lineage>
        <taxon>Bacteria</taxon>
        <taxon>Pseudomonadati</taxon>
        <taxon>Pseudomonadota</taxon>
        <taxon>Gammaproteobacteria</taxon>
        <taxon>Chromatiales</taxon>
        <taxon>Chromatiaceae</taxon>
        <taxon>Thioalkalicoccus</taxon>
    </lineage>
</organism>
<dbReference type="Pfam" id="PF08843">
    <property type="entry name" value="AbiEii"/>
    <property type="match status" value="1"/>
</dbReference>
<evidence type="ECO:0000313" key="2">
    <source>
        <dbReference type="Proteomes" id="UP001564408"/>
    </source>
</evidence>
<reference evidence="1 2" key="1">
    <citation type="submission" date="2024-05" db="EMBL/GenBank/DDBJ databases">
        <title>Genome Sequence and Characterization of the New Strain Purple Sulfur Bacterium of Genus Thioalkalicoccus.</title>
        <authorList>
            <person name="Bryantseva I.A."/>
            <person name="Kyndt J.A."/>
            <person name="Imhoff J.F."/>
        </authorList>
    </citation>
    <scope>NUCLEOTIDE SEQUENCE [LARGE SCALE GENOMIC DNA]</scope>
    <source>
        <strain evidence="1 2">Um2</strain>
    </source>
</reference>
<evidence type="ECO:0000313" key="1">
    <source>
        <dbReference type="EMBL" id="MEY6432254.1"/>
    </source>
</evidence>
<name>A0ABV4BCM7_9GAMM</name>